<evidence type="ECO:0000256" key="2">
    <source>
        <dbReference type="ARBA" id="ARBA00023002"/>
    </source>
</evidence>
<dbReference type="SUPFAM" id="SSF51735">
    <property type="entry name" value="NAD(P)-binding Rossmann-fold domains"/>
    <property type="match status" value="1"/>
</dbReference>
<dbReference type="Pfam" id="PF13561">
    <property type="entry name" value="adh_short_C2"/>
    <property type="match status" value="1"/>
</dbReference>
<evidence type="ECO:0000256" key="1">
    <source>
        <dbReference type="ARBA" id="ARBA00006484"/>
    </source>
</evidence>
<dbReference type="EMBL" id="UGQL01000001">
    <property type="protein sequence ID" value="STZ27179.1"/>
    <property type="molecule type" value="Genomic_DNA"/>
</dbReference>
<dbReference type="RefSeq" id="WP_115090164.1">
    <property type="nucleotide sequence ID" value="NZ_CP068107.1"/>
</dbReference>
<evidence type="ECO:0000313" key="4">
    <source>
        <dbReference type="EMBL" id="STZ27179.1"/>
    </source>
</evidence>
<proteinExistence type="inferred from homology"/>
<evidence type="ECO:0000256" key="3">
    <source>
        <dbReference type="SAM" id="MobiDB-lite"/>
    </source>
</evidence>
<dbReference type="AlphaFoldDB" id="A0A378RLE3"/>
<keyword evidence="5" id="KW-1185">Reference proteome</keyword>
<name>A0A378RLE3_MYROD</name>
<dbReference type="FunFam" id="3.40.50.720:FF:000084">
    <property type="entry name" value="Short-chain dehydrogenase reductase"/>
    <property type="match status" value="1"/>
</dbReference>
<reference evidence="4 5" key="1">
    <citation type="submission" date="2018-06" db="EMBL/GenBank/DDBJ databases">
        <authorList>
            <consortium name="Pathogen Informatics"/>
            <person name="Doyle S."/>
        </authorList>
    </citation>
    <scope>NUCLEOTIDE SEQUENCE [LARGE SCALE GENOMIC DNA]</scope>
    <source>
        <strain evidence="4 5">NCTC11179</strain>
    </source>
</reference>
<dbReference type="PANTHER" id="PTHR48107:SF16">
    <property type="entry name" value="NADPH-DEPENDENT ALDEHYDE REDUCTASE 1, CHLOROPLASTIC"/>
    <property type="match status" value="1"/>
</dbReference>
<dbReference type="InterPro" id="IPR002347">
    <property type="entry name" value="SDR_fam"/>
</dbReference>
<dbReference type="InterPro" id="IPR036291">
    <property type="entry name" value="NAD(P)-bd_dom_sf"/>
</dbReference>
<protein>
    <submittedName>
        <fullName evidence="4">General stress protein 39</fullName>
        <ecNumber evidence="4">1.-.-.-</ecNumber>
    </submittedName>
</protein>
<evidence type="ECO:0000313" key="5">
    <source>
        <dbReference type="Proteomes" id="UP000255024"/>
    </source>
</evidence>
<dbReference type="PROSITE" id="PS00061">
    <property type="entry name" value="ADH_SHORT"/>
    <property type="match status" value="1"/>
</dbReference>
<sequence length="281" mass="30962">MREKEKKQQPPGSEHQMKNYPDHGEYTYKGHALFAGKTVLITGGDSGIGKAIAIAFAREGANIVFVYLSEQEREDAADTLYWIEQAGVKGLAIEMDLKQAENCKKVVHQTISTFGQIDVLINNAAFQKEHKEFKDITLEDWKTTYETNVNALFYMTKYSLEHIPKGGSIIHTTSVNVYDPNPSLLAYASTKAAIQNMTASMSKMFLEQGKEIRVNAVAPGPVWTPLIPTTLSNVDTFGQNTPIERPAQPKEIAPAYIFLASEDATYVSGAIIAVTGGRITL</sequence>
<keyword evidence="2 4" id="KW-0560">Oxidoreductase</keyword>
<dbReference type="InterPro" id="IPR020904">
    <property type="entry name" value="Sc_DH/Rdtase_CS"/>
</dbReference>
<comment type="similarity">
    <text evidence="1">Belongs to the short-chain dehydrogenases/reductases (SDR) family.</text>
</comment>
<dbReference type="PRINTS" id="PR00081">
    <property type="entry name" value="GDHRDH"/>
</dbReference>
<dbReference type="PRINTS" id="PR00080">
    <property type="entry name" value="SDRFAMILY"/>
</dbReference>
<feature type="region of interest" description="Disordered" evidence="3">
    <location>
        <begin position="1"/>
        <end position="21"/>
    </location>
</feature>
<organism evidence="4 5">
    <name type="scientific">Myroides odoratus</name>
    <name type="common">Flavobacterium odoratum</name>
    <dbReference type="NCBI Taxonomy" id="256"/>
    <lineage>
        <taxon>Bacteria</taxon>
        <taxon>Pseudomonadati</taxon>
        <taxon>Bacteroidota</taxon>
        <taxon>Flavobacteriia</taxon>
        <taxon>Flavobacteriales</taxon>
        <taxon>Flavobacteriaceae</taxon>
        <taxon>Myroides</taxon>
    </lineage>
</organism>
<gene>
    <name evidence="4" type="primary">ydaD</name>
    <name evidence="4" type="ORF">NCTC11179_00712</name>
</gene>
<accession>A0A378RLE3</accession>
<dbReference type="Proteomes" id="UP000255024">
    <property type="component" value="Unassembled WGS sequence"/>
</dbReference>
<dbReference type="GO" id="GO:0016614">
    <property type="term" value="F:oxidoreductase activity, acting on CH-OH group of donors"/>
    <property type="evidence" value="ECO:0007669"/>
    <property type="project" value="UniProtKB-ARBA"/>
</dbReference>
<dbReference type="EC" id="1.-.-.-" evidence="4"/>
<dbReference type="Gene3D" id="3.40.50.720">
    <property type="entry name" value="NAD(P)-binding Rossmann-like Domain"/>
    <property type="match status" value="1"/>
</dbReference>
<dbReference type="PANTHER" id="PTHR48107">
    <property type="entry name" value="NADPH-DEPENDENT ALDEHYDE REDUCTASE-LIKE PROTEIN, CHLOROPLASTIC-RELATED"/>
    <property type="match status" value="1"/>
</dbReference>